<dbReference type="AlphaFoldDB" id="A0AAJ0HYH0"/>
<keyword evidence="2" id="KW-1133">Transmembrane helix</keyword>
<keyword evidence="2" id="KW-0472">Membrane</keyword>
<feature type="transmembrane region" description="Helical" evidence="2">
    <location>
        <begin position="55"/>
        <end position="73"/>
    </location>
</feature>
<keyword evidence="4" id="KW-1185">Reference proteome</keyword>
<evidence type="ECO:0000313" key="4">
    <source>
        <dbReference type="Proteomes" id="UP001285908"/>
    </source>
</evidence>
<name>A0AAJ0HYH0_9PEZI</name>
<evidence type="ECO:0000256" key="1">
    <source>
        <dbReference type="SAM" id="Coils"/>
    </source>
</evidence>
<accession>A0AAJ0HYH0</accession>
<keyword evidence="1" id="KW-0175">Coiled coil</keyword>
<evidence type="ECO:0000313" key="3">
    <source>
        <dbReference type="EMBL" id="KAK3484855.1"/>
    </source>
</evidence>
<gene>
    <name evidence="3" type="ORF">B0T23DRAFT_327872</name>
</gene>
<keyword evidence="2" id="KW-0812">Transmembrane</keyword>
<evidence type="ECO:0000256" key="2">
    <source>
        <dbReference type="SAM" id="Phobius"/>
    </source>
</evidence>
<sequence>MPSSTSNMVTVVQPAPSTASTVSITTVYLYSQESPSQASTSTASRPLIPEPYNSIVMFIAAVAGIIYLLGYTVPHCKKNVIKWLRRKKIRAQQLAKKREEKEEKREKKEAKLETRTYQLHQMQRIRESVEKVVTSVQVLPEAIMNSMAEVIKGAVKEGYENGAKDAMKGMGEIITKAVMEGTKNGYKEGFKDATKGMEEVITKAVTKGTSEGIKDAMKEVNQTASDGVEKVVTAVQGIEEMMKVGLEEMDLRARSIEYRVDWMLDYHLDENERFGILKAILLGLLRKDDPPCDPHAFWGGDPVENQITINESDWENDRKPW</sequence>
<proteinExistence type="predicted"/>
<feature type="coiled-coil region" evidence="1">
    <location>
        <begin position="84"/>
        <end position="114"/>
    </location>
</feature>
<dbReference type="EMBL" id="JAULSX010000013">
    <property type="protein sequence ID" value="KAK3484855.1"/>
    <property type="molecule type" value="Genomic_DNA"/>
</dbReference>
<dbReference type="GeneID" id="87873274"/>
<organism evidence="3 4">
    <name type="scientific">Neurospora hispaniola</name>
    <dbReference type="NCBI Taxonomy" id="588809"/>
    <lineage>
        <taxon>Eukaryota</taxon>
        <taxon>Fungi</taxon>
        <taxon>Dikarya</taxon>
        <taxon>Ascomycota</taxon>
        <taxon>Pezizomycotina</taxon>
        <taxon>Sordariomycetes</taxon>
        <taxon>Sordariomycetidae</taxon>
        <taxon>Sordariales</taxon>
        <taxon>Sordariaceae</taxon>
        <taxon>Neurospora</taxon>
    </lineage>
</organism>
<comment type="caution">
    <text evidence="3">The sequence shown here is derived from an EMBL/GenBank/DDBJ whole genome shotgun (WGS) entry which is preliminary data.</text>
</comment>
<protein>
    <submittedName>
        <fullName evidence="3">Uncharacterized protein</fullName>
    </submittedName>
</protein>
<dbReference type="RefSeq" id="XP_062687909.1">
    <property type="nucleotide sequence ID" value="XM_062835652.1"/>
</dbReference>
<reference evidence="3 4" key="1">
    <citation type="journal article" date="2023" name="Mol. Phylogenet. Evol.">
        <title>Genome-scale phylogeny and comparative genomics of the fungal order Sordariales.</title>
        <authorList>
            <person name="Hensen N."/>
            <person name="Bonometti L."/>
            <person name="Westerberg I."/>
            <person name="Brannstrom I.O."/>
            <person name="Guillou S."/>
            <person name="Cros-Aarteil S."/>
            <person name="Calhoun S."/>
            <person name="Haridas S."/>
            <person name="Kuo A."/>
            <person name="Mondo S."/>
            <person name="Pangilinan J."/>
            <person name="Riley R."/>
            <person name="LaButti K."/>
            <person name="Andreopoulos B."/>
            <person name="Lipzen A."/>
            <person name="Chen C."/>
            <person name="Yan M."/>
            <person name="Daum C."/>
            <person name="Ng V."/>
            <person name="Clum A."/>
            <person name="Steindorff A."/>
            <person name="Ohm R.A."/>
            <person name="Martin F."/>
            <person name="Silar P."/>
            <person name="Natvig D.O."/>
            <person name="Lalanne C."/>
            <person name="Gautier V."/>
            <person name="Ament-Velasquez S.L."/>
            <person name="Kruys A."/>
            <person name="Hutchinson M.I."/>
            <person name="Powell A.J."/>
            <person name="Barry K."/>
            <person name="Miller A.N."/>
            <person name="Grigoriev I.V."/>
            <person name="Debuchy R."/>
            <person name="Gladieux P."/>
            <person name="Hiltunen Thoren M."/>
            <person name="Johannesson H."/>
        </authorList>
    </citation>
    <scope>NUCLEOTIDE SEQUENCE [LARGE SCALE GENOMIC DNA]</scope>
    <source>
        <strain evidence="3 4">FGSC 10403</strain>
    </source>
</reference>
<dbReference type="Proteomes" id="UP001285908">
    <property type="component" value="Unassembled WGS sequence"/>
</dbReference>